<feature type="transmembrane region" description="Helical" evidence="1">
    <location>
        <begin position="85"/>
        <end position="103"/>
    </location>
</feature>
<keyword evidence="1" id="KW-1133">Transmembrane helix</keyword>
<dbReference type="AlphaFoldDB" id="A0AAT9GIZ3"/>
<feature type="transmembrane region" description="Helical" evidence="1">
    <location>
        <begin position="156"/>
        <end position="175"/>
    </location>
</feature>
<sequence length="189" mass="21609">MKRYKIIVWIILVLSVIHIITMVAGIEILDDKLFRLKVAPNPESTLSKEPIKKFEGSVLFFKGDLIINDLPWWKRTLLSNDTTDAIAICLLAILSLLIIQTIEKSNTYHRKIGNYIFLGGAVFLFATICEILQRYFLKEEVLTRTNGEFILLRNEAAILPDTIVGVILFIFSAVYTEAYKLKTEQDLTI</sequence>
<dbReference type="RefSeq" id="WP_353548191.1">
    <property type="nucleotide sequence ID" value="NZ_AP029612.1"/>
</dbReference>
<evidence type="ECO:0008006" key="3">
    <source>
        <dbReference type="Google" id="ProtNLM"/>
    </source>
</evidence>
<feature type="transmembrane region" description="Helical" evidence="1">
    <location>
        <begin position="115"/>
        <end position="136"/>
    </location>
</feature>
<gene>
    <name evidence="2" type="ORF">KACHI17_14270</name>
</gene>
<proteinExistence type="predicted"/>
<reference evidence="2" key="1">
    <citation type="submission" date="2024-02" db="EMBL/GenBank/DDBJ databases">
        <title>Sediminibacterium planktonica sp. nov. and Sediminibacterium longus sp. nov., isolated from surface lake and river water.</title>
        <authorList>
            <person name="Watanabe K."/>
            <person name="Takemine S."/>
            <person name="Ishii Y."/>
            <person name="Ogata Y."/>
            <person name="Shindo C."/>
            <person name="Suda W."/>
        </authorList>
    </citation>
    <scope>NUCLEOTIDE SEQUENCE</scope>
    <source>
        <strain evidence="2">KACHI17</strain>
    </source>
</reference>
<evidence type="ECO:0000256" key="1">
    <source>
        <dbReference type="SAM" id="Phobius"/>
    </source>
</evidence>
<protein>
    <recommendedName>
        <fullName evidence="3">DUF2975 domain-containing protein</fullName>
    </recommendedName>
</protein>
<dbReference type="EMBL" id="AP029612">
    <property type="protein sequence ID" value="BFG70546.1"/>
    <property type="molecule type" value="Genomic_DNA"/>
</dbReference>
<accession>A0AAT9GIZ3</accession>
<keyword evidence="1" id="KW-0812">Transmembrane</keyword>
<name>A0AAT9GIZ3_9BACT</name>
<organism evidence="2">
    <name type="scientific">Sediminibacterium sp. KACHI17</name>
    <dbReference type="NCBI Taxonomy" id="1751071"/>
    <lineage>
        <taxon>Bacteria</taxon>
        <taxon>Pseudomonadati</taxon>
        <taxon>Bacteroidota</taxon>
        <taxon>Chitinophagia</taxon>
        <taxon>Chitinophagales</taxon>
        <taxon>Chitinophagaceae</taxon>
        <taxon>Sediminibacterium</taxon>
    </lineage>
</organism>
<feature type="transmembrane region" description="Helical" evidence="1">
    <location>
        <begin position="7"/>
        <end position="26"/>
    </location>
</feature>
<keyword evidence="1" id="KW-0472">Membrane</keyword>
<evidence type="ECO:0000313" key="2">
    <source>
        <dbReference type="EMBL" id="BFG70546.1"/>
    </source>
</evidence>